<dbReference type="GO" id="GO:0005783">
    <property type="term" value="C:endoplasmic reticulum"/>
    <property type="evidence" value="ECO:0007669"/>
    <property type="project" value="TreeGrafter"/>
</dbReference>
<dbReference type="InterPro" id="IPR015424">
    <property type="entry name" value="PyrdxlP-dep_Trfase"/>
</dbReference>
<evidence type="ECO:0000259" key="12">
    <source>
        <dbReference type="Pfam" id="PF00155"/>
    </source>
</evidence>
<evidence type="ECO:0000256" key="9">
    <source>
        <dbReference type="ARBA" id="ARBA00023098"/>
    </source>
</evidence>
<dbReference type="EC" id="2.3.1.50" evidence="5"/>
<dbReference type="GO" id="GO:0004758">
    <property type="term" value="F:serine C-palmitoyltransferase activity"/>
    <property type="evidence" value="ECO:0007669"/>
    <property type="project" value="TreeGrafter"/>
</dbReference>
<dbReference type="InterPro" id="IPR015422">
    <property type="entry name" value="PyrdxlP-dep_Trfase_small"/>
</dbReference>
<comment type="cofactor">
    <cofactor evidence="1">
        <name>pyridoxal 5'-phosphate</name>
        <dbReference type="ChEBI" id="CHEBI:597326"/>
    </cofactor>
</comment>
<evidence type="ECO:0000256" key="5">
    <source>
        <dbReference type="ARBA" id="ARBA00013220"/>
    </source>
</evidence>
<evidence type="ECO:0000313" key="13">
    <source>
        <dbReference type="EMBL" id="CAE0486086.1"/>
    </source>
</evidence>
<dbReference type="PANTHER" id="PTHR13693:SF2">
    <property type="entry name" value="SERINE PALMITOYLTRANSFERASE 1"/>
    <property type="match status" value="1"/>
</dbReference>
<keyword evidence="6" id="KW-0808">Transferase</keyword>
<name>A0A7S3QKX8_DUNTE</name>
<evidence type="ECO:0000256" key="1">
    <source>
        <dbReference type="ARBA" id="ARBA00001933"/>
    </source>
</evidence>
<dbReference type="GO" id="GO:0016020">
    <property type="term" value="C:membrane"/>
    <property type="evidence" value="ECO:0007669"/>
    <property type="project" value="GOC"/>
</dbReference>
<dbReference type="PANTHER" id="PTHR13693">
    <property type="entry name" value="CLASS II AMINOTRANSFERASE/8-AMINO-7-OXONONANOATE SYNTHASE"/>
    <property type="match status" value="1"/>
</dbReference>
<organism evidence="13">
    <name type="scientific">Dunaliella tertiolecta</name>
    <name type="common">Green alga</name>
    <dbReference type="NCBI Taxonomy" id="3047"/>
    <lineage>
        <taxon>Eukaryota</taxon>
        <taxon>Viridiplantae</taxon>
        <taxon>Chlorophyta</taxon>
        <taxon>core chlorophytes</taxon>
        <taxon>Chlorophyceae</taxon>
        <taxon>CS clade</taxon>
        <taxon>Chlamydomonadales</taxon>
        <taxon>Dunaliellaceae</taxon>
        <taxon>Dunaliella</taxon>
    </lineage>
</organism>
<comment type="pathway">
    <text evidence="2">Lipid metabolism; sphingolipid metabolism.</text>
</comment>
<evidence type="ECO:0000256" key="7">
    <source>
        <dbReference type="ARBA" id="ARBA00022898"/>
    </source>
</evidence>
<dbReference type="GO" id="GO:0046512">
    <property type="term" value="P:sphingosine biosynthetic process"/>
    <property type="evidence" value="ECO:0007669"/>
    <property type="project" value="TreeGrafter"/>
</dbReference>
<keyword evidence="7" id="KW-0663">Pyridoxal phosphate</keyword>
<dbReference type="GO" id="GO:0030170">
    <property type="term" value="F:pyridoxal phosphate binding"/>
    <property type="evidence" value="ECO:0007669"/>
    <property type="project" value="InterPro"/>
</dbReference>
<keyword evidence="10" id="KW-0012">Acyltransferase</keyword>
<dbReference type="InterPro" id="IPR004839">
    <property type="entry name" value="Aminotransferase_I/II_large"/>
</dbReference>
<evidence type="ECO:0000256" key="8">
    <source>
        <dbReference type="ARBA" id="ARBA00022919"/>
    </source>
</evidence>
<gene>
    <name evidence="13" type="ORF">DTER00134_LOCUS1125</name>
</gene>
<comment type="similarity">
    <text evidence="4">Belongs to the class-II pyridoxal-phosphate-dependent aminotransferase family.</text>
</comment>
<feature type="compositionally biased region" description="Low complexity" evidence="11">
    <location>
        <begin position="39"/>
        <end position="59"/>
    </location>
</feature>
<proteinExistence type="inferred from homology"/>
<reference evidence="13" key="1">
    <citation type="submission" date="2021-01" db="EMBL/GenBank/DDBJ databases">
        <authorList>
            <person name="Corre E."/>
            <person name="Pelletier E."/>
            <person name="Niang G."/>
            <person name="Scheremetjew M."/>
            <person name="Finn R."/>
            <person name="Kale V."/>
            <person name="Holt S."/>
            <person name="Cochrane G."/>
            <person name="Meng A."/>
            <person name="Brown T."/>
            <person name="Cohen L."/>
        </authorList>
    </citation>
    <scope>NUCLEOTIDE SEQUENCE</scope>
    <source>
        <strain evidence="13">CCMP1320</strain>
    </source>
</reference>
<evidence type="ECO:0000256" key="2">
    <source>
        <dbReference type="ARBA" id="ARBA00004760"/>
    </source>
</evidence>
<dbReference type="InterPro" id="IPR015421">
    <property type="entry name" value="PyrdxlP-dep_Trfase_major"/>
</dbReference>
<dbReference type="AlphaFoldDB" id="A0A7S3QKX8"/>
<evidence type="ECO:0000256" key="4">
    <source>
        <dbReference type="ARBA" id="ARBA00008392"/>
    </source>
</evidence>
<sequence length="581" mass="63612">MEGQRSRLLLAVGASMTSGAVLVMLMLWAAAAPAAYASSPDAETASPSRNSSTDSSTQTDKSEDYFHRQSVKDLVASVVAAAVGGWREGNGGWRGLEVGFVRGVEEIWVIFGPGGKLHPAYFLEHFHGHIMVEGVLLLIIAYLFLQSTFKPKPHREEPLTDKEITQLCKEWQPEPLVPQLPEEEQVHSRIITSYEDKHVVADGKRALNLLSHNFLNLANTPEMLEVASSTVQKYGVGSCGPRGFYGTIDVHLKLEEELAQFMGTDEAIIYSYDIATVSSIIPAFANRKDVLIIDECCGYPIQQGATLSRAAVHVCKHNDMADMERIMIMVEEEAKKEKRPLNRRIVIVEGIYASNGNLSPLDKMYELKEKYKYRLVVEESMSFGVLGENGRGAVEHWGLKPSDVEVVCGSMGNALGSVGGWCVGTTEIVEHQRLSGSGYCFSASLPPYLATSASQSLCAMSQPEGRARMAQLRKNAASMRKMLAKVPGLVLQHAPGSEQSPIIHMHLAKPPSTELAAKQLLMRIADHMLELGVLVGVPHYADIHKRRPPPGLHLCVTALLTEEDIKAVGDALNKAVKQVLR</sequence>
<comment type="pathway">
    <text evidence="3">Sphingolipid metabolism.</text>
</comment>
<keyword evidence="9" id="KW-0443">Lipid metabolism</keyword>
<evidence type="ECO:0000256" key="11">
    <source>
        <dbReference type="SAM" id="MobiDB-lite"/>
    </source>
</evidence>
<keyword evidence="8" id="KW-0746">Sphingolipid metabolism</keyword>
<dbReference type="InterPro" id="IPR050087">
    <property type="entry name" value="AON_synthase_class-II"/>
</dbReference>
<evidence type="ECO:0000256" key="10">
    <source>
        <dbReference type="ARBA" id="ARBA00023315"/>
    </source>
</evidence>
<accession>A0A7S3QKX8</accession>
<dbReference type="Pfam" id="PF00155">
    <property type="entry name" value="Aminotran_1_2"/>
    <property type="match status" value="1"/>
</dbReference>
<dbReference type="SUPFAM" id="SSF53383">
    <property type="entry name" value="PLP-dependent transferases"/>
    <property type="match status" value="1"/>
</dbReference>
<evidence type="ECO:0000256" key="6">
    <source>
        <dbReference type="ARBA" id="ARBA00022679"/>
    </source>
</evidence>
<evidence type="ECO:0000256" key="3">
    <source>
        <dbReference type="ARBA" id="ARBA00004991"/>
    </source>
</evidence>
<feature type="region of interest" description="Disordered" evidence="11">
    <location>
        <begin position="39"/>
        <end position="63"/>
    </location>
</feature>
<protein>
    <recommendedName>
        <fullName evidence="5">serine C-palmitoyltransferase</fullName>
        <ecNumber evidence="5">2.3.1.50</ecNumber>
    </recommendedName>
</protein>
<feature type="domain" description="Aminotransferase class I/classII large" evidence="12">
    <location>
        <begin position="207"/>
        <end position="570"/>
    </location>
</feature>
<dbReference type="Gene3D" id="3.90.1150.10">
    <property type="entry name" value="Aspartate Aminotransferase, domain 1"/>
    <property type="match status" value="1"/>
</dbReference>
<dbReference type="Gene3D" id="3.40.640.10">
    <property type="entry name" value="Type I PLP-dependent aspartate aminotransferase-like (Major domain)"/>
    <property type="match status" value="1"/>
</dbReference>
<dbReference type="GO" id="GO:0046513">
    <property type="term" value="P:ceramide biosynthetic process"/>
    <property type="evidence" value="ECO:0007669"/>
    <property type="project" value="TreeGrafter"/>
</dbReference>
<dbReference type="EMBL" id="HBIP01002698">
    <property type="protein sequence ID" value="CAE0486086.1"/>
    <property type="molecule type" value="Transcribed_RNA"/>
</dbReference>